<dbReference type="AlphaFoldDB" id="A0A7G1GBP2"/>
<feature type="domain" description="Response regulatory" evidence="2">
    <location>
        <begin position="4"/>
        <end position="120"/>
    </location>
</feature>
<dbReference type="GO" id="GO:0000160">
    <property type="term" value="P:phosphorelay signal transduction system"/>
    <property type="evidence" value="ECO:0007669"/>
    <property type="project" value="InterPro"/>
</dbReference>
<dbReference type="SUPFAM" id="SSF52172">
    <property type="entry name" value="CheY-like"/>
    <property type="match status" value="1"/>
</dbReference>
<evidence type="ECO:0000313" key="3">
    <source>
        <dbReference type="EMBL" id="BBE31229.1"/>
    </source>
</evidence>
<dbReference type="RefSeq" id="WP_190613641.1">
    <property type="nucleotide sequence ID" value="NZ_AP018712.1"/>
</dbReference>
<dbReference type="InterPro" id="IPR052048">
    <property type="entry name" value="ST_Response_Regulator"/>
</dbReference>
<dbReference type="CDD" id="cd17574">
    <property type="entry name" value="REC_OmpR"/>
    <property type="match status" value="1"/>
</dbReference>
<sequence length="134" mass="15723">MKFNLLIIDDEEDIRTVLKEYINEEFENINVELSKNADEAFYLFENTNFHIVFLDIVMPGMDSFEFLKKIKSQNSFTQIIIITGNSDLNKIINAFENGADDYLTKPFDINTINEIIINTQKKLKRWSDLFKDAL</sequence>
<dbReference type="Pfam" id="PF00072">
    <property type="entry name" value="Response_reg"/>
    <property type="match status" value="1"/>
</dbReference>
<dbReference type="InterPro" id="IPR011006">
    <property type="entry name" value="CheY-like_superfamily"/>
</dbReference>
<evidence type="ECO:0000256" key="1">
    <source>
        <dbReference type="PROSITE-ProRule" id="PRU00169"/>
    </source>
</evidence>
<organism evidence="3 4">
    <name type="scientific">Tepiditoga spiralis</name>
    <dbReference type="NCBI Taxonomy" id="2108365"/>
    <lineage>
        <taxon>Bacteria</taxon>
        <taxon>Thermotogati</taxon>
        <taxon>Thermotogota</taxon>
        <taxon>Thermotogae</taxon>
        <taxon>Petrotogales</taxon>
        <taxon>Petrotogaceae</taxon>
        <taxon>Tepiditoga</taxon>
    </lineage>
</organism>
<dbReference type="SMART" id="SM00448">
    <property type="entry name" value="REC"/>
    <property type="match status" value="1"/>
</dbReference>
<reference evidence="3 4" key="1">
    <citation type="submission" date="2018-06" db="EMBL/GenBank/DDBJ databases">
        <title>Genome sequencing of Oceanotoga sp. sy52.</title>
        <authorList>
            <person name="Mori K."/>
        </authorList>
    </citation>
    <scope>NUCLEOTIDE SEQUENCE [LARGE SCALE GENOMIC DNA]</scope>
    <source>
        <strain evidence="4">sy52</strain>
    </source>
</reference>
<dbReference type="Proteomes" id="UP000516361">
    <property type="component" value="Chromosome"/>
</dbReference>
<dbReference type="PANTHER" id="PTHR43228:SF1">
    <property type="entry name" value="TWO-COMPONENT RESPONSE REGULATOR ARR22"/>
    <property type="match status" value="1"/>
</dbReference>
<dbReference type="FunCoup" id="A0A7G1GBP2">
    <property type="interactions" value="104"/>
</dbReference>
<keyword evidence="1" id="KW-0597">Phosphoprotein</keyword>
<evidence type="ECO:0000259" key="2">
    <source>
        <dbReference type="PROSITE" id="PS50110"/>
    </source>
</evidence>
<proteinExistence type="predicted"/>
<keyword evidence="4" id="KW-1185">Reference proteome</keyword>
<gene>
    <name evidence="3" type="ORF">OSSY52_13700</name>
</gene>
<feature type="modified residue" description="4-aspartylphosphate" evidence="1">
    <location>
        <position position="55"/>
    </location>
</feature>
<protein>
    <recommendedName>
        <fullName evidence="2">Response regulatory domain-containing protein</fullName>
    </recommendedName>
</protein>
<dbReference type="InterPro" id="IPR001789">
    <property type="entry name" value="Sig_transdc_resp-reg_receiver"/>
</dbReference>
<dbReference type="PROSITE" id="PS50110">
    <property type="entry name" value="RESPONSE_REGULATORY"/>
    <property type="match status" value="1"/>
</dbReference>
<dbReference type="Gene3D" id="3.40.50.2300">
    <property type="match status" value="1"/>
</dbReference>
<dbReference type="InParanoid" id="A0A7G1GBP2"/>
<dbReference type="KEGG" id="ocy:OSSY52_13700"/>
<evidence type="ECO:0000313" key="4">
    <source>
        <dbReference type="Proteomes" id="UP000516361"/>
    </source>
</evidence>
<dbReference type="PANTHER" id="PTHR43228">
    <property type="entry name" value="TWO-COMPONENT RESPONSE REGULATOR"/>
    <property type="match status" value="1"/>
</dbReference>
<accession>A0A7G1GBP2</accession>
<dbReference type="EMBL" id="AP018712">
    <property type="protein sequence ID" value="BBE31229.1"/>
    <property type="molecule type" value="Genomic_DNA"/>
</dbReference>
<name>A0A7G1GBP2_9BACT</name>